<accession>A0A1H3XRW9</accession>
<feature type="transmembrane region" description="Helical" evidence="6">
    <location>
        <begin position="401"/>
        <end position="419"/>
    </location>
</feature>
<comment type="subcellular location">
    <subcellularLocation>
        <location evidence="1">Cell membrane</location>
        <topology evidence="1">Multi-pass membrane protein</topology>
    </subcellularLocation>
</comment>
<feature type="transmembrane region" description="Helical" evidence="6">
    <location>
        <begin position="343"/>
        <end position="362"/>
    </location>
</feature>
<dbReference type="GO" id="GO:0005886">
    <property type="term" value="C:plasma membrane"/>
    <property type="evidence" value="ECO:0007669"/>
    <property type="project" value="UniProtKB-SubCell"/>
</dbReference>
<dbReference type="InterPro" id="IPR002797">
    <property type="entry name" value="Polysacc_synth"/>
</dbReference>
<reference evidence="8" key="1">
    <citation type="submission" date="2016-10" db="EMBL/GenBank/DDBJ databases">
        <authorList>
            <person name="Varghese N."/>
            <person name="Submissions S."/>
        </authorList>
    </citation>
    <scope>NUCLEOTIDE SEQUENCE [LARGE SCALE GENOMIC DNA]</scope>
    <source>
        <strain evidence="8">DSM 22376</strain>
    </source>
</reference>
<keyword evidence="5 6" id="KW-0472">Membrane</keyword>
<evidence type="ECO:0000256" key="4">
    <source>
        <dbReference type="ARBA" id="ARBA00022989"/>
    </source>
</evidence>
<dbReference type="GO" id="GO:0009246">
    <property type="term" value="P:enterobacterial common antigen biosynthetic process"/>
    <property type="evidence" value="ECO:0007669"/>
    <property type="project" value="InterPro"/>
</dbReference>
<keyword evidence="2" id="KW-1003">Cell membrane</keyword>
<dbReference type="CDD" id="cd13125">
    <property type="entry name" value="MATE_like_10"/>
    <property type="match status" value="1"/>
</dbReference>
<dbReference type="PANTHER" id="PTHR30250:SF30">
    <property type="entry name" value="LIPID III FLIPPASE"/>
    <property type="match status" value="1"/>
</dbReference>
<feature type="transmembrane region" description="Helical" evidence="6">
    <location>
        <begin position="268"/>
        <end position="288"/>
    </location>
</feature>
<evidence type="ECO:0000313" key="8">
    <source>
        <dbReference type="Proteomes" id="UP000198951"/>
    </source>
</evidence>
<dbReference type="STRING" id="150146.SAMN05443667_101636"/>
<evidence type="ECO:0000313" key="7">
    <source>
        <dbReference type="EMBL" id="SEA02116.1"/>
    </source>
</evidence>
<keyword evidence="3 6" id="KW-0812">Transmembrane</keyword>
<gene>
    <name evidence="7" type="ORF">SAMN05443667_101636</name>
</gene>
<feature type="transmembrane region" description="Helical" evidence="6">
    <location>
        <begin position="88"/>
        <end position="111"/>
    </location>
</feature>
<feature type="transmembrane region" description="Helical" evidence="6">
    <location>
        <begin position="369"/>
        <end position="395"/>
    </location>
</feature>
<name>A0A1H3XRW9_9FLAO</name>
<feature type="transmembrane region" description="Helical" evidence="6">
    <location>
        <begin position="226"/>
        <end position="248"/>
    </location>
</feature>
<dbReference type="InterPro" id="IPR044550">
    <property type="entry name" value="WzxE"/>
</dbReference>
<dbReference type="AlphaFoldDB" id="A0A1H3XRW9"/>
<protein>
    <submittedName>
        <fullName evidence="7">Polysaccharide transporter, PST family</fullName>
    </submittedName>
</protein>
<proteinExistence type="predicted"/>
<evidence type="ECO:0000256" key="3">
    <source>
        <dbReference type="ARBA" id="ARBA00022692"/>
    </source>
</evidence>
<dbReference type="EMBL" id="FNRD01000001">
    <property type="protein sequence ID" value="SEA02116.1"/>
    <property type="molecule type" value="Genomic_DNA"/>
</dbReference>
<evidence type="ECO:0000256" key="1">
    <source>
        <dbReference type="ARBA" id="ARBA00004651"/>
    </source>
</evidence>
<keyword evidence="8" id="KW-1185">Reference proteome</keyword>
<evidence type="ECO:0000256" key="5">
    <source>
        <dbReference type="ARBA" id="ARBA00023136"/>
    </source>
</evidence>
<feature type="transmembrane region" description="Helical" evidence="6">
    <location>
        <begin position="21"/>
        <end position="43"/>
    </location>
</feature>
<sequence>MEVLKKIYRSQLFKISSLNSLSIILKIGIGLVTSKLLAVFVGPSGMALVGNLRNFMTSVESISTLGFQNGIVKYVAEIKEDKPRLQKLLSTVFISLVFVAVFLSGVLFFFASFWNQEIFGNNYQYKSVFKALALALPWYVISIFLISVLNGLGSFKRVIWINSIGNAIGLLVSIVLILEYRTFGALLAIVVSPALLFFVSFYFVNKEIDIFKSISRSAFDLEIIKNLSSYSLMALVSSVLGPLVFLAIRNNIIQTLDYNQAGYWETMMRISTYYMLFASTILTVYFLPKLAVAKNNQETKTVFWNYYKGILPVFIVGVTIVYFLRFYIVKLLFTREFLPVTTLFFWQLVGDVLKVASLILGYQFFAKKLTVAFIVTELLSLSITYFSSIFLVSIYGIEGIVMAHALTYFVYLVVLGIYFRKSLF</sequence>
<feature type="transmembrane region" description="Helical" evidence="6">
    <location>
        <begin position="159"/>
        <end position="178"/>
    </location>
</feature>
<dbReference type="Pfam" id="PF01943">
    <property type="entry name" value="Polysacc_synt"/>
    <property type="match status" value="1"/>
</dbReference>
<organism evidence="7 8">
    <name type="scientific">Flavobacterium gillisiae</name>
    <dbReference type="NCBI Taxonomy" id="150146"/>
    <lineage>
        <taxon>Bacteria</taxon>
        <taxon>Pseudomonadati</taxon>
        <taxon>Bacteroidota</taxon>
        <taxon>Flavobacteriia</taxon>
        <taxon>Flavobacteriales</taxon>
        <taxon>Flavobacteriaceae</taxon>
        <taxon>Flavobacterium</taxon>
    </lineage>
</organism>
<dbReference type="Proteomes" id="UP000198951">
    <property type="component" value="Unassembled WGS sequence"/>
</dbReference>
<feature type="transmembrane region" description="Helical" evidence="6">
    <location>
        <begin position="184"/>
        <end position="205"/>
    </location>
</feature>
<dbReference type="PANTHER" id="PTHR30250">
    <property type="entry name" value="PST FAMILY PREDICTED COLANIC ACID TRANSPORTER"/>
    <property type="match status" value="1"/>
</dbReference>
<keyword evidence="4 6" id="KW-1133">Transmembrane helix</keyword>
<evidence type="ECO:0000256" key="6">
    <source>
        <dbReference type="SAM" id="Phobius"/>
    </source>
</evidence>
<evidence type="ECO:0000256" key="2">
    <source>
        <dbReference type="ARBA" id="ARBA00022475"/>
    </source>
</evidence>
<feature type="transmembrane region" description="Helical" evidence="6">
    <location>
        <begin position="309"/>
        <end position="328"/>
    </location>
</feature>
<feature type="transmembrane region" description="Helical" evidence="6">
    <location>
        <begin position="55"/>
        <end position="76"/>
    </location>
</feature>
<dbReference type="InterPro" id="IPR050833">
    <property type="entry name" value="Poly_Biosynth_Transport"/>
</dbReference>
<feature type="transmembrane region" description="Helical" evidence="6">
    <location>
        <begin position="131"/>
        <end position="152"/>
    </location>
</feature>